<proteinExistence type="predicted"/>
<reference evidence="1 2" key="1">
    <citation type="journal article" date="2012" name="Genome Biol.">
        <title>Sequencing three crocodilian genomes to illuminate the evolution of archosaurs and amniotes.</title>
        <authorList>
            <person name="St John J.A."/>
            <person name="Braun E.L."/>
            <person name="Isberg S.R."/>
            <person name="Miles L.G."/>
            <person name="Chong A.Y."/>
            <person name="Gongora J."/>
            <person name="Dalzell P."/>
            <person name="Moran C."/>
            <person name="Bed'hom B."/>
            <person name="Abzhanov A."/>
            <person name="Burgess S.C."/>
            <person name="Cooksey A.M."/>
            <person name="Castoe T.A."/>
            <person name="Crawford N.G."/>
            <person name="Densmore L.D."/>
            <person name="Drew J.C."/>
            <person name="Edwards S.V."/>
            <person name="Faircloth B.C."/>
            <person name="Fujita M.K."/>
            <person name="Greenwold M.J."/>
            <person name="Hoffmann F.G."/>
            <person name="Howard J.M."/>
            <person name="Iguchi T."/>
            <person name="Janes D.E."/>
            <person name="Khan S.Y."/>
            <person name="Kohno S."/>
            <person name="de Koning A.J."/>
            <person name="Lance S.L."/>
            <person name="McCarthy F.M."/>
            <person name="McCormack J.E."/>
            <person name="Merchant M.E."/>
            <person name="Peterson D.G."/>
            <person name="Pollock D.D."/>
            <person name="Pourmand N."/>
            <person name="Raney B.J."/>
            <person name="Roessler K.A."/>
            <person name="Sanford J.R."/>
            <person name="Sawyer R.H."/>
            <person name="Schmidt C.J."/>
            <person name="Triplett E.W."/>
            <person name="Tuberville T.D."/>
            <person name="Venegas-Anaya M."/>
            <person name="Howard J.T."/>
            <person name="Jarvis E.D."/>
            <person name="Guillette L.J.Jr."/>
            <person name="Glenn T.C."/>
            <person name="Green R.E."/>
            <person name="Ray D.A."/>
        </authorList>
    </citation>
    <scope>NUCLEOTIDE SEQUENCE [LARGE SCALE GENOMIC DNA]</scope>
    <source>
        <strain evidence="1">KSC_2009_1</strain>
    </source>
</reference>
<comment type="caution">
    <text evidence="1">The sequence shown here is derived from an EMBL/GenBank/DDBJ whole genome shotgun (WGS) entry which is preliminary data.</text>
</comment>
<evidence type="ECO:0000313" key="1">
    <source>
        <dbReference type="EMBL" id="KYO24105.1"/>
    </source>
</evidence>
<accession>A0A151MHV0</accession>
<dbReference type="AlphaFoldDB" id="A0A151MHV0"/>
<gene>
    <name evidence="1" type="ORF">Y1Q_0022916</name>
</gene>
<organism evidence="1 2">
    <name type="scientific">Alligator mississippiensis</name>
    <name type="common">American alligator</name>
    <dbReference type="NCBI Taxonomy" id="8496"/>
    <lineage>
        <taxon>Eukaryota</taxon>
        <taxon>Metazoa</taxon>
        <taxon>Chordata</taxon>
        <taxon>Craniata</taxon>
        <taxon>Vertebrata</taxon>
        <taxon>Euteleostomi</taxon>
        <taxon>Archelosauria</taxon>
        <taxon>Archosauria</taxon>
        <taxon>Crocodylia</taxon>
        <taxon>Alligatoridae</taxon>
        <taxon>Alligatorinae</taxon>
        <taxon>Alligator</taxon>
    </lineage>
</organism>
<evidence type="ECO:0000313" key="2">
    <source>
        <dbReference type="Proteomes" id="UP000050525"/>
    </source>
</evidence>
<sequence>MSSCVSGGTLPSRYLSLPVLGQTELKKQPVLSKCKRLQQLLDEHEHLLLARLGELDAQIVRRREENTTRLHEETACLSALIMELKGKCQLLAPELLQDSEEPKDMQLTPYQ</sequence>
<protein>
    <submittedName>
        <fullName evidence="1">Uncharacterized protein</fullName>
    </submittedName>
</protein>
<name>A0A151MHV0_ALLMI</name>
<keyword evidence="2" id="KW-1185">Reference proteome</keyword>
<dbReference type="EMBL" id="AKHW03006127">
    <property type="protein sequence ID" value="KYO24105.1"/>
    <property type="molecule type" value="Genomic_DNA"/>
</dbReference>
<dbReference type="Proteomes" id="UP000050525">
    <property type="component" value="Unassembled WGS sequence"/>
</dbReference>